<feature type="domain" description="Ribosomal protein/NADH dehydrogenase" evidence="7">
    <location>
        <begin position="37"/>
        <end position="110"/>
    </location>
</feature>
<dbReference type="GO" id="GO:0003735">
    <property type="term" value="F:structural constituent of ribosome"/>
    <property type="evidence" value="ECO:0007669"/>
    <property type="project" value="InterPro"/>
</dbReference>
<dbReference type="STRING" id="568069.A0A1J1HTW2"/>
<organism evidence="8 9">
    <name type="scientific">Clunio marinus</name>
    <dbReference type="NCBI Taxonomy" id="568069"/>
    <lineage>
        <taxon>Eukaryota</taxon>
        <taxon>Metazoa</taxon>
        <taxon>Ecdysozoa</taxon>
        <taxon>Arthropoda</taxon>
        <taxon>Hexapoda</taxon>
        <taxon>Insecta</taxon>
        <taxon>Pterygota</taxon>
        <taxon>Neoptera</taxon>
        <taxon>Endopterygota</taxon>
        <taxon>Diptera</taxon>
        <taxon>Nematocera</taxon>
        <taxon>Chironomoidea</taxon>
        <taxon>Chironomidae</taxon>
        <taxon>Clunio</taxon>
    </lineage>
</organism>
<keyword evidence="4" id="KW-0496">Mitochondrion</keyword>
<keyword evidence="5" id="KW-0687">Ribonucleoprotein</keyword>
<name>A0A1J1HTW2_9DIPT</name>
<comment type="subcellular location">
    <subcellularLocation>
        <location evidence="1">Mitochondrion</location>
    </subcellularLocation>
</comment>
<dbReference type="Gene3D" id="3.40.30.10">
    <property type="entry name" value="Glutaredoxin"/>
    <property type="match status" value="1"/>
</dbReference>
<gene>
    <name evidence="8" type="ORF">CLUMA_CG005109</name>
</gene>
<keyword evidence="9" id="KW-1185">Reference proteome</keyword>
<dbReference type="SMART" id="SM00916">
    <property type="entry name" value="L51_S25_CI-B8"/>
    <property type="match status" value="1"/>
</dbReference>
<evidence type="ECO:0000259" key="7">
    <source>
        <dbReference type="SMART" id="SM00916"/>
    </source>
</evidence>
<dbReference type="AlphaFoldDB" id="A0A1J1HTW2"/>
<evidence type="ECO:0000313" key="9">
    <source>
        <dbReference type="Proteomes" id="UP000183832"/>
    </source>
</evidence>
<dbReference type="PANTHER" id="PTHR21396">
    <property type="entry name" value="39S RIBOSOMAL PROTEIN L43"/>
    <property type="match status" value="1"/>
</dbReference>
<protein>
    <recommendedName>
        <fullName evidence="6">Large ribosomal subunit protein mL43</fullName>
    </recommendedName>
</protein>
<dbReference type="EMBL" id="CVRI01000021">
    <property type="protein sequence ID" value="CRK91437.1"/>
    <property type="molecule type" value="Genomic_DNA"/>
</dbReference>
<dbReference type="InterPro" id="IPR039927">
    <property type="entry name" value="Ribosomal_mL43"/>
</dbReference>
<evidence type="ECO:0000256" key="1">
    <source>
        <dbReference type="ARBA" id="ARBA00004173"/>
    </source>
</evidence>
<dbReference type="InterPro" id="IPR007741">
    <property type="entry name" value="Ribosomal_mL43/mS25/NADH_DH"/>
</dbReference>
<proteinExistence type="inferred from homology"/>
<evidence type="ECO:0000256" key="4">
    <source>
        <dbReference type="ARBA" id="ARBA00023128"/>
    </source>
</evidence>
<evidence type="ECO:0000256" key="2">
    <source>
        <dbReference type="ARBA" id="ARBA00006073"/>
    </source>
</evidence>
<dbReference type="InterPro" id="IPR036249">
    <property type="entry name" value="Thioredoxin-like_sf"/>
</dbReference>
<accession>A0A1J1HTW2</accession>
<reference evidence="8 9" key="1">
    <citation type="submission" date="2015-04" db="EMBL/GenBank/DDBJ databases">
        <authorList>
            <person name="Syromyatnikov M.Y."/>
            <person name="Popov V.N."/>
        </authorList>
    </citation>
    <scope>NUCLEOTIDE SEQUENCE [LARGE SCALE GENOMIC DNA]</scope>
</reference>
<evidence type="ECO:0000313" key="8">
    <source>
        <dbReference type="EMBL" id="CRK91437.1"/>
    </source>
</evidence>
<evidence type="ECO:0000256" key="6">
    <source>
        <dbReference type="ARBA" id="ARBA00035188"/>
    </source>
</evidence>
<dbReference type="OrthoDB" id="88at2759"/>
<dbReference type="FunFam" id="3.40.30.10:FF:000257">
    <property type="entry name" value="39S ribosomal protein L43"/>
    <property type="match status" value="1"/>
</dbReference>
<sequence length="187" mass="21607">MANNSLFLKSGFIKVPLQNGVGRFIGQLQRVTIKFCKSHGNSRGVREFIENDLVDFAKQNPGVVVYVKPRRHRGPSIVGEYLNGERNWKPAGNLSREEIFKWINLMTVQNGETEAFRYRKHIRTKMPSIQGVWTPFTHRNLPNNLITYPNEELGEVLHKEQTATERLLEIAMQQNLESDTSKEQQKD</sequence>
<comment type="similarity">
    <text evidence="2">Belongs to the mitochondrion-specific ribosomal protein mL43 family.</text>
</comment>
<dbReference type="Proteomes" id="UP000183832">
    <property type="component" value="Unassembled WGS sequence"/>
</dbReference>
<evidence type="ECO:0000256" key="5">
    <source>
        <dbReference type="ARBA" id="ARBA00023274"/>
    </source>
</evidence>
<dbReference type="Pfam" id="PF05047">
    <property type="entry name" value="L51_S25_CI-B8"/>
    <property type="match status" value="1"/>
</dbReference>
<dbReference type="PANTHER" id="PTHR21396:SF2">
    <property type="entry name" value="LARGE RIBOSOMAL SUBUNIT PROTEIN ML43"/>
    <property type="match status" value="1"/>
</dbReference>
<dbReference type="GO" id="GO:0032543">
    <property type="term" value="P:mitochondrial translation"/>
    <property type="evidence" value="ECO:0007669"/>
    <property type="project" value="InterPro"/>
</dbReference>
<dbReference type="GO" id="GO:0005762">
    <property type="term" value="C:mitochondrial large ribosomal subunit"/>
    <property type="evidence" value="ECO:0007669"/>
    <property type="project" value="TreeGrafter"/>
</dbReference>
<keyword evidence="3" id="KW-0689">Ribosomal protein</keyword>
<dbReference type="SUPFAM" id="SSF52833">
    <property type="entry name" value="Thioredoxin-like"/>
    <property type="match status" value="1"/>
</dbReference>
<evidence type="ECO:0000256" key="3">
    <source>
        <dbReference type="ARBA" id="ARBA00022980"/>
    </source>
</evidence>